<organism evidence="2 3">
    <name type="scientific">Haloarchaeobius iranensis</name>
    <dbReference type="NCBI Taxonomy" id="996166"/>
    <lineage>
        <taxon>Archaea</taxon>
        <taxon>Methanobacteriati</taxon>
        <taxon>Methanobacteriota</taxon>
        <taxon>Stenosarchaea group</taxon>
        <taxon>Halobacteria</taxon>
        <taxon>Halobacteriales</taxon>
        <taxon>Halorubellaceae</taxon>
        <taxon>Haloarchaeobius</taxon>
    </lineage>
</organism>
<protein>
    <submittedName>
        <fullName evidence="2">ABC-type transport system involved in multi-copper enzyme maturation, permease component</fullName>
    </submittedName>
</protein>
<dbReference type="Proteomes" id="UP000199370">
    <property type="component" value="Unassembled WGS sequence"/>
</dbReference>
<name>A0A1G9YP70_9EURY</name>
<dbReference type="Pfam" id="PF12679">
    <property type="entry name" value="ABC2_membrane_2"/>
    <property type="match status" value="1"/>
</dbReference>
<dbReference type="AlphaFoldDB" id="A0A1G9YP70"/>
<feature type="transmembrane region" description="Helical" evidence="1">
    <location>
        <begin position="178"/>
        <end position="197"/>
    </location>
</feature>
<dbReference type="PANTHER" id="PTHR43471">
    <property type="entry name" value="ABC TRANSPORTER PERMEASE"/>
    <property type="match status" value="1"/>
</dbReference>
<dbReference type="RefSeq" id="WP_089734615.1">
    <property type="nucleotide sequence ID" value="NZ_FNIA01000015.1"/>
</dbReference>
<sequence length="264" mass="27038">MSELRYVADVAEREFRTVLRTPTLLAVGLGYVVLVGGIGWLGGTGAYLALVLDLLTPVELLVPVLSFAVGYRALLGDRESGELETIRTYPIAGHWYVVGVYLGRAVVVLGLVLLSFVLAGSVVPTSDTAQLSVVASHPTADSPALYLRYALATALFALVALAIATLVSAAARSTRGGLALATGGVVALVVGLDSALLGSVSGEHVPTAVLALSPNSAYRSLVLELSVAPTGVAVPEGPTALLGTAALLAWLAASLALATRLAWR</sequence>
<feature type="transmembrane region" description="Helical" evidence="1">
    <location>
        <begin position="95"/>
        <end position="118"/>
    </location>
</feature>
<evidence type="ECO:0000313" key="3">
    <source>
        <dbReference type="Proteomes" id="UP000199370"/>
    </source>
</evidence>
<feature type="transmembrane region" description="Helical" evidence="1">
    <location>
        <begin position="146"/>
        <end position="171"/>
    </location>
</feature>
<dbReference type="GO" id="GO:0005886">
    <property type="term" value="C:plasma membrane"/>
    <property type="evidence" value="ECO:0007669"/>
    <property type="project" value="UniProtKB-SubCell"/>
</dbReference>
<feature type="transmembrane region" description="Helical" evidence="1">
    <location>
        <begin position="240"/>
        <end position="263"/>
    </location>
</feature>
<keyword evidence="1" id="KW-0472">Membrane</keyword>
<feature type="transmembrane region" description="Helical" evidence="1">
    <location>
        <begin position="47"/>
        <end position="74"/>
    </location>
</feature>
<keyword evidence="1" id="KW-0812">Transmembrane</keyword>
<dbReference type="STRING" id="996166.SAMN05192554_11541"/>
<reference evidence="2 3" key="1">
    <citation type="submission" date="2016-10" db="EMBL/GenBank/DDBJ databases">
        <authorList>
            <person name="de Groot N.N."/>
        </authorList>
    </citation>
    <scope>NUCLEOTIDE SEQUENCE [LARGE SCALE GENOMIC DNA]</scope>
    <source>
        <strain evidence="3">EB21,IBRC-M 10013,KCTC 4048</strain>
    </source>
</reference>
<feature type="transmembrane region" description="Helical" evidence="1">
    <location>
        <begin position="21"/>
        <end position="41"/>
    </location>
</feature>
<gene>
    <name evidence="2" type="ORF">SAMN05192554_11541</name>
</gene>
<proteinExistence type="predicted"/>
<keyword evidence="3" id="KW-1185">Reference proteome</keyword>
<dbReference type="EMBL" id="FNIA01000015">
    <property type="protein sequence ID" value="SDN10283.1"/>
    <property type="molecule type" value="Genomic_DNA"/>
</dbReference>
<keyword evidence="1" id="KW-1133">Transmembrane helix</keyword>
<dbReference type="OrthoDB" id="313530at2157"/>
<dbReference type="GO" id="GO:0140359">
    <property type="term" value="F:ABC-type transporter activity"/>
    <property type="evidence" value="ECO:0007669"/>
    <property type="project" value="InterPro"/>
</dbReference>
<evidence type="ECO:0000313" key="2">
    <source>
        <dbReference type="EMBL" id="SDN10283.1"/>
    </source>
</evidence>
<evidence type="ECO:0000256" key="1">
    <source>
        <dbReference type="SAM" id="Phobius"/>
    </source>
</evidence>
<dbReference type="PANTHER" id="PTHR43471:SF1">
    <property type="entry name" value="ABC TRANSPORTER PERMEASE PROTEIN NOSY-RELATED"/>
    <property type="match status" value="1"/>
</dbReference>
<accession>A0A1G9YP70</accession>